<dbReference type="RefSeq" id="WP_189422972.1">
    <property type="nucleotide sequence ID" value="NZ_BMZE01000001.1"/>
</dbReference>
<comment type="caution">
    <text evidence="2">The sequence shown here is derived from an EMBL/GenBank/DDBJ whole genome shotgun (WGS) entry which is preliminary data.</text>
</comment>
<dbReference type="Proteomes" id="UP000646579">
    <property type="component" value="Unassembled WGS sequence"/>
</dbReference>
<dbReference type="AlphaFoldDB" id="A0A918RW28"/>
<feature type="transmembrane region" description="Helical" evidence="1">
    <location>
        <begin position="13"/>
        <end position="31"/>
    </location>
</feature>
<organism evidence="2 3">
    <name type="scientific">Devosia pacifica</name>
    <dbReference type="NCBI Taxonomy" id="1335967"/>
    <lineage>
        <taxon>Bacteria</taxon>
        <taxon>Pseudomonadati</taxon>
        <taxon>Pseudomonadota</taxon>
        <taxon>Alphaproteobacteria</taxon>
        <taxon>Hyphomicrobiales</taxon>
        <taxon>Devosiaceae</taxon>
        <taxon>Devosia</taxon>
    </lineage>
</organism>
<reference evidence="2" key="2">
    <citation type="submission" date="2020-09" db="EMBL/GenBank/DDBJ databases">
        <authorList>
            <person name="Sun Q."/>
            <person name="Kim S."/>
        </authorList>
    </citation>
    <scope>NUCLEOTIDE SEQUENCE</scope>
    <source>
        <strain evidence="2">KCTC 32437</strain>
    </source>
</reference>
<sequence>MQWLSSNTELLNLAANWGMLFIWVAYLHLFLQSYRRQTRSKILINRGASGGLDARCLISNMSSDAIYVESIIATLEAGDRRWSASVTARELSDDSARPNDPRELTFQGPLGAGDYLDAGAYGELLDRALDKDRGQSAETLRRLESPVTAQIDVFADYASEDLMIGARRRFNLVEHEGVWQLRPQRMQTQQIRSKSERARIADQLAAD</sequence>
<proteinExistence type="predicted"/>
<reference evidence="2" key="1">
    <citation type="journal article" date="2014" name="Int. J. Syst. Evol. Microbiol.">
        <title>Complete genome sequence of Corynebacterium casei LMG S-19264T (=DSM 44701T), isolated from a smear-ripened cheese.</title>
        <authorList>
            <consortium name="US DOE Joint Genome Institute (JGI-PGF)"/>
            <person name="Walter F."/>
            <person name="Albersmeier A."/>
            <person name="Kalinowski J."/>
            <person name="Ruckert C."/>
        </authorList>
    </citation>
    <scope>NUCLEOTIDE SEQUENCE</scope>
    <source>
        <strain evidence="2">KCTC 32437</strain>
    </source>
</reference>
<protein>
    <submittedName>
        <fullName evidence="2">Uncharacterized protein</fullName>
    </submittedName>
</protein>
<evidence type="ECO:0000313" key="3">
    <source>
        <dbReference type="Proteomes" id="UP000646579"/>
    </source>
</evidence>
<evidence type="ECO:0000256" key="1">
    <source>
        <dbReference type="SAM" id="Phobius"/>
    </source>
</evidence>
<dbReference type="EMBL" id="BMZE01000001">
    <property type="protein sequence ID" value="GHA13208.1"/>
    <property type="molecule type" value="Genomic_DNA"/>
</dbReference>
<keyword evidence="1" id="KW-0812">Transmembrane</keyword>
<gene>
    <name evidence="2" type="ORF">GCM10007989_04740</name>
</gene>
<keyword evidence="1" id="KW-1133">Transmembrane helix</keyword>
<evidence type="ECO:0000313" key="2">
    <source>
        <dbReference type="EMBL" id="GHA13208.1"/>
    </source>
</evidence>
<keyword evidence="3" id="KW-1185">Reference proteome</keyword>
<keyword evidence="1" id="KW-0472">Membrane</keyword>
<accession>A0A918RW28</accession>
<name>A0A918RW28_9HYPH</name>